<dbReference type="Pfam" id="PF07866">
    <property type="entry name" value="DUF1653"/>
    <property type="match status" value="1"/>
</dbReference>
<dbReference type="RefSeq" id="WP_199869880.1">
    <property type="nucleotide sequence ID" value="NZ_JAAGPU010000014.1"/>
</dbReference>
<dbReference type="AlphaFoldDB" id="A0A6M0H2V3"/>
<keyword evidence="3" id="KW-1185">Reference proteome</keyword>
<feature type="domain" description="DUF1653" evidence="1">
    <location>
        <begin position="9"/>
        <end position="73"/>
    </location>
</feature>
<sequence length="76" mass="9287">MERKVAVKKIYRHFKNKLYFVEDIATNTETEEVMVVYRALYGEYKLFVRPIDMFLEKVPKEKENPTGQEYRFMEVE</sequence>
<gene>
    <name evidence="2" type="ORF">G3M99_08745</name>
</gene>
<dbReference type="InterPro" id="IPR023387">
    <property type="entry name" value="DUF1653-like_dom"/>
</dbReference>
<reference evidence="2 3" key="1">
    <citation type="submission" date="2020-02" db="EMBL/GenBank/DDBJ databases">
        <title>Genome assembly of a novel Clostridium senegalense strain.</title>
        <authorList>
            <person name="Gupta T.B."/>
            <person name="Jauregui R."/>
            <person name="Maclean P."/>
            <person name="Nawarathana A."/>
            <person name="Brightwell G."/>
        </authorList>
    </citation>
    <scope>NUCLEOTIDE SEQUENCE [LARGE SCALE GENOMIC DNA]</scope>
    <source>
        <strain evidence="2 3">AGRFS4</strain>
    </source>
</reference>
<name>A0A6M0H2V3_9CLOT</name>
<dbReference type="InterPro" id="IPR037135">
    <property type="entry name" value="DUF1653-like_dom_sf"/>
</dbReference>
<proteinExistence type="predicted"/>
<evidence type="ECO:0000259" key="1">
    <source>
        <dbReference type="Pfam" id="PF07866"/>
    </source>
</evidence>
<protein>
    <submittedName>
        <fullName evidence="2">DUF1653 domain-containing protein</fullName>
    </submittedName>
</protein>
<organism evidence="2 3">
    <name type="scientific">Clostridium senegalense</name>
    <dbReference type="NCBI Taxonomy" id="1465809"/>
    <lineage>
        <taxon>Bacteria</taxon>
        <taxon>Bacillati</taxon>
        <taxon>Bacillota</taxon>
        <taxon>Clostridia</taxon>
        <taxon>Eubacteriales</taxon>
        <taxon>Clostridiaceae</taxon>
        <taxon>Clostridium</taxon>
    </lineage>
</organism>
<evidence type="ECO:0000313" key="2">
    <source>
        <dbReference type="EMBL" id="NEU04939.1"/>
    </source>
</evidence>
<dbReference type="EMBL" id="JAAGPU010000014">
    <property type="protein sequence ID" value="NEU04939.1"/>
    <property type="molecule type" value="Genomic_DNA"/>
</dbReference>
<accession>A0A6M0H2V3</accession>
<comment type="caution">
    <text evidence="2">The sequence shown here is derived from an EMBL/GenBank/DDBJ whole genome shotgun (WGS) entry which is preliminary data.</text>
</comment>
<dbReference type="Proteomes" id="UP000481872">
    <property type="component" value="Unassembled WGS sequence"/>
</dbReference>
<dbReference type="Gene3D" id="2.30.30.320">
    <property type="entry name" value="DUF1653-like domain"/>
    <property type="match status" value="1"/>
</dbReference>
<evidence type="ECO:0000313" key="3">
    <source>
        <dbReference type="Proteomes" id="UP000481872"/>
    </source>
</evidence>